<sequence length="178" mass="17810">MTGVGRGKAVAGSGRTGIALAVLLVVGAGCAGPPTAVSGPGASTSATAESVPLDVDLLPAPGSSLSDKGVLSGHGSLSVIVTVTNTGTSTTTKPLEVVLSVPTDHLRLRHRDDGEWACAADDGGMRCTIPDVVDPEESWPGLLVDFDEDTTVQDTLVVTARGAGTGEADVDFSIDTSL</sequence>
<evidence type="ECO:0000313" key="1">
    <source>
        <dbReference type="EMBL" id="PRY46411.1"/>
    </source>
</evidence>
<accession>A0A2T0TLC3</accession>
<protein>
    <submittedName>
        <fullName evidence="1">Uncharacterized protein</fullName>
    </submittedName>
</protein>
<dbReference type="OrthoDB" id="3697420at2"/>
<gene>
    <name evidence="1" type="ORF">CLV43_101687</name>
</gene>
<dbReference type="RefSeq" id="WP_146174627.1">
    <property type="nucleotide sequence ID" value="NZ_PVTF01000001.1"/>
</dbReference>
<reference evidence="1 2" key="1">
    <citation type="submission" date="2018-03" db="EMBL/GenBank/DDBJ databases">
        <title>Genomic Encyclopedia of Archaeal and Bacterial Type Strains, Phase II (KMG-II): from individual species to whole genera.</title>
        <authorList>
            <person name="Goeker M."/>
        </authorList>
    </citation>
    <scope>NUCLEOTIDE SEQUENCE [LARGE SCALE GENOMIC DNA]</scope>
    <source>
        <strain evidence="1 2">DSM 44720</strain>
    </source>
</reference>
<evidence type="ECO:0000313" key="2">
    <source>
        <dbReference type="Proteomes" id="UP000239494"/>
    </source>
</evidence>
<dbReference type="Proteomes" id="UP000239494">
    <property type="component" value="Unassembled WGS sequence"/>
</dbReference>
<organism evidence="1 2">
    <name type="scientific">Umezawaea tangerina</name>
    <dbReference type="NCBI Taxonomy" id="84725"/>
    <lineage>
        <taxon>Bacteria</taxon>
        <taxon>Bacillati</taxon>
        <taxon>Actinomycetota</taxon>
        <taxon>Actinomycetes</taxon>
        <taxon>Pseudonocardiales</taxon>
        <taxon>Pseudonocardiaceae</taxon>
        <taxon>Umezawaea</taxon>
    </lineage>
</organism>
<dbReference type="EMBL" id="PVTF01000001">
    <property type="protein sequence ID" value="PRY46411.1"/>
    <property type="molecule type" value="Genomic_DNA"/>
</dbReference>
<dbReference type="PROSITE" id="PS51257">
    <property type="entry name" value="PROKAR_LIPOPROTEIN"/>
    <property type="match status" value="1"/>
</dbReference>
<name>A0A2T0TLC3_9PSEU</name>
<keyword evidence="2" id="KW-1185">Reference proteome</keyword>
<proteinExistence type="predicted"/>
<dbReference type="AlphaFoldDB" id="A0A2T0TLC3"/>
<comment type="caution">
    <text evidence="1">The sequence shown here is derived from an EMBL/GenBank/DDBJ whole genome shotgun (WGS) entry which is preliminary data.</text>
</comment>